<dbReference type="EMBL" id="MU393519">
    <property type="protein sequence ID" value="KAI4862741.1"/>
    <property type="molecule type" value="Genomic_DNA"/>
</dbReference>
<reference evidence="1 2" key="1">
    <citation type="journal article" date="2022" name="New Phytol.">
        <title>Ecological generalism drives hyperdiversity of secondary metabolite gene clusters in xylarialean endophytes.</title>
        <authorList>
            <person name="Franco M.E.E."/>
            <person name="Wisecaver J.H."/>
            <person name="Arnold A.E."/>
            <person name="Ju Y.M."/>
            <person name="Slot J.C."/>
            <person name="Ahrendt S."/>
            <person name="Moore L.P."/>
            <person name="Eastman K.E."/>
            <person name="Scott K."/>
            <person name="Konkel Z."/>
            <person name="Mondo S.J."/>
            <person name="Kuo A."/>
            <person name="Hayes R.D."/>
            <person name="Haridas S."/>
            <person name="Andreopoulos B."/>
            <person name="Riley R."/>
            <person name="LaButti K."/>
            <person name="Pangilinan J."/>
            <person name="Lipzen A."/>
            <person name="Amirebrahimi M."/>
            <person name="Yan J."/>
            <person name="Adam C."/>
            <person name="Keymanesh K."/>
            <person name="Ng V."/>
            <person name="Louie K."/>
            <person name="Northen T."/>
            <person name="Drula E."/>
            <person name="Henrissat B."/>
            <person name="Hsieh H.M."/>
            <person name="Youens-Clark K."/>
            <person name="Lutzoni F."/>
            <person name="Miadlikowska J."/>
            <person name="Eastwood D.C."/>
            <person name="Hamelin R.C."/>
            <person name="Grigoriev I.V."/>
            <person name="U'Ren J.M."/>
        </authorList>
    </citation>
    <scope>NUCLEOTIDE SEQUENCE [LARGE SCALE GENOMIC DNA]</scope>
    <source>
        <strain evidence="1 2">CBS 119005</strain>
    </source>
</reference>
<comment type="caution">
    <text evidence="1">The sequence shown here is derived from an EMBL/GenBank/DDBJ whole genome shotgun (WGS) entry which is preliminary data.</text>
</comment>
<keyword evidence="2" id="KW-1185">Reference proteome</keyword>
<evidence type="ECO:0000313" key="1">
    <source>
        <dbReference type="EMBL" id="KAI4862741.1"/>
    </source>
</evidence>
<sequence length="158" mass="17420">MEQEPHHTTPAFARQPVTVTVRPISAAETYALRHAVLWPDKPMAYVQLPDDLDGQHFGAFTNGSPAEELVSIISLFIDDSGEARFRKFATAPDWQGKGTGTALLKYTIEAAVKLGATSIWCDARQSALGFYRRFGMSGEGAVFFKGEVPYLRMSRPLP</sequence>
<protein>
    <submittedName>
        <fullName evidence="1">GCN5-like N-acetyltransferase</fullName>
    </submittedName>
</protein>
<dbReference type="Proteomes" id="UP001497700">
    <property type="component" value="Unassembled WGS sequence"/>
</dbReference>
<organism evidence="1 2">
    <name type="scientific">Hypoxylon rubiginosum</name>
    <dbReference type="NCBI Taxonomy" id="110542"/>
    <lineage>
        <taxon>Eukaryota</taxon>
        <taxon>Fungi</taxon>
        <taxon>Dikarya</taxon>
        <taxon>Ascomycota</taxon>
        <taxon>Pezizomycotina</taxon>
        <taxon>Sordariomycetes</taxon>
        <taxon>Xylariomycetidae</taxon>
        <taxon>Xylariales</taxon>
        <taxon>Hypoxylaceae</taxon>
        <taxon>Hypoxylon</taxon>
    </lineage>
</organism>
<evidence type="ECO:0000313" key="2">
    <source>
        <dbReference type="Proteomes" id="UP001497700"/>
    </source>
</evidence>
<accession>A0ACB9YU70</accession>
<name>A0ACB9YU70_9PEZI</name>
<gene>
    <name evidence="1" type="ORF">F4820DRAFT_399780</name>
</gene>
<proteinExistence type="predicted"/>